<feature type="chain" id="PRO_5040485468" description="non-specific serine/threonine protein kinase" evidence="22">
    <location>
        <begin position="21"/>
        <end position="848"/>
    </location>
</feature>
<dbReference type="SUPFAM" id="SSF56112">
    <property type="entry name" value="Protein kinase-like (PK-like)"/>
    <property type="match status" value="1"/>
</dbReference>
<sequence>MSPLAIFSFLFIFLFNLSLAANTIYNVQNYGAKSNGKPDSSEAFLSAWEAACASTSAATIYVPRGSYLIRNAEFKGQTCKSKAITIRIDGTLLAPSDYNVIGNAGSWIKFDQVNRVSIYGGTFDGQGAGLWACKTSGMNCPKGTALQGVTVSAPENSPNTNGIHVQSSSGVSIMNSRIGTGDDCISIGPGNSNLSIEGIACGPGHGISIGSLGWELQEQGVQNVTVKTVTFTGTENGVRVKTWVRPSNGFVRGVLFQHIVMNNVQNPIIIDQNYCPNHESCPHQSDIYCLKSIKDSLHDPFNNFGSWDFNNVTEGFICLFSGISCWHPEENKVLSISLSYMGLIGEFPRGIRNCTSLTGLDLSGNNLYGTIPSDISVIFEHVTTLDLSFNQFSGNIPPDIANCAYLNFLNLDNNNLEGEIPSRIGYLLRLKTFSVANNYLTGPVPSFVSEQITAESFANNDELCGKPFKGCEDSWIWKHIDRASFIKAFVIGWVLFFTSVLVFRLFEFPTKAINKIVSLSMWKLRSKEHSSPGSDSPGEEELNSHQKILKLEKFVTRMSLKELENATSDFSDDYLVGIGLLGKVYKAILPNGWTLAIKKLNDWENLEDEFVSEITTLGGLRHRNLLPLIGFCAEREKRLLIYKYMHNGSLHEWLHSNEDKAKILEFPLRLKIALGIAKGLAWLHHGYELHVSHRSISTRCILLDQNFEPKISNFWEAKFWSKNDTALSWSLFPVAEYSGLGSYKQDIYCFGVVLLELVTGKEPHELTSSRNLFDHSPCLLDADRDLLGKGINDLILQFLELACDCVKFFPNERPTMLEVYDTLKNISQGRRDWIQKIPLSTDTSSLYD</sequence>
<evidence type="ECO:0000256" key="9">
    <source>
        <dbReference type="ARBA" id="ARBA00022737"/>
    </source>
</evidence>
<evidence type="ECO:0000256" key="8">
    <source>
        <dbReference type="ARBA" id="ARBA00022729"/>
    </source>
</evidence>
<organism evidence="24 25">
    <name type="scientific">Anisodus acutangulus</name>
    <dbReference type="NCBI Taxonomy" id="402998"/>
    <lineage>
        <taxon>Eukaryota</taxon>
        <taxon>Viridiplantae</taxon>
        <taxon>Streptophyta</taxon>
        <taxon>Embryophyta</taxon>
        <taxon>Tracheophyta</taxon>
        <taxon>Spermatophyta</taxon>
        <taxon>Magnoliopsida</taxon>
        <taxon>eudicotyledons</taxon>
        <taxon>Gunneridae</taxon>
        <taxon>Pentapetalae</taxon>
        <taxon>asterids</taxon>
        <taxon>lamiids</taxon>
        <taxon>Solanales</taxon>
        <taxon>Solanaceae</taxon>
        <taxon>Solanoideae</taxon>
        <taxon>Hyoscyameae</taxon>
        <taxon>Anisodus</taxon>
    </lineage>
</organism>
<evidence type="ECO:0000256" key="18">
    <source>
        <dbReference type="ARBA" id="ARBA00048679"/>
    </source>
</evidence>
<keyword evidence="4" id="KW-0723">Serine/threonine-protein kinase</keyword>
<evidence type="ECO:0000256" key="6">
    <source>
        <dbReference type="ARBA" id="ARBA00022679"/>
    </source>
</evidence>
<dbReference type="GO" id="GO:0005975">
    <property type="term" value="P:carbohydrate metabolic process"/>
    <property type="evidence" value="ECO:0007669"/>
    <property type="project" value="InterPro"/>
</dbReference>
<dbReference type="AlphaFoldDB" id="A0A9Q1LPF1"/>
<accession>A0A9Q1LPF1</accession>
<dbReference type="SUPFAM" id="SSF51126">
    <property type="entry name" value="Pectin lyase-like"/>
    <property type="match status" value="1"/>
</dbReference>
<keyword evidence="15 21" id="KW-0472">Membrane</keyword>
<comment type="similarity">
    <text evidence="2 20">Belongs to the glycosyl hydrolase 28 family.</text>
</comment>
<dbReference type="OrthoDB" id="2151624at2759"/>
<keyword evidence="10" id="KW-0547">Nucleotide-binding</keyword>
<dbReference type="InterPro" id="IPR001611">
    <property type="entry name" value="Leu-rich_rpt"/>
</dbReference>
<dbReference type="Pfam" id="PF07714">
    <property type="entry name" value="PK_Tyr_Ser-Thr"/>
    <property type="match status" value="1"/>
</dbReference>
<dbReference type="Gene3D" id="3.80.10.10">
    <property type="entry name" value="Ribonuclease Inhibitor"/>
    <property type="match status" value="1"/>
</dbReference>
<comment type="catalytic activity">
    <reaction evidence="18">
        <text>L-seryl-[protein] + ATP = O-phospho-L-seryl-[protein] + ADP + H(+)</text>
        <dbReference type="Rhea" id="RHEA:17989"/>
        <dbReference type="Rhea" id="RHEA-COMP:9863"/>
        <dbReference type="Rhea" id="RHEA-COMP:11604"/>
        <dbReference type="ChEBI" id="CHEBI:15378"/>
        <dbReference type="ChEBI" id="CHEBI:29999"/>
        <dbReference type="ChEBI" id="CHEBI:30616"/>
        <dbReference type="ChEBI" id="CHEBI:83421"/>
        <dbReference type="ChEBI" id="CHEBI:456216"/>
        <dbReference type="EC" id="2.7.11.1"/>
    </reaction>
</comment>
<evidence type="ECO:0000256" key="13">
    <source>
        <dbReference type="ARBA" id="ARBA00022840"/>
    </source>
</evidence>
<dbReference type="InterPro" id="IPR006626">
    <property type="entry name" value="PbH1"/>
</dbReference>
<evidence type="ECO:0000256" key="4">
    <source>
        <dbReference type="ARBA" id="ARBA00022527"/>
    </source>
</evidence>
<evidence type="ECO:0000256" key="10">
    <source>
        <dbReference type="ARBA" id="ARBA00022741"/>
    </source>
</evidence>
<dbReference type="FunFam" id="3.80.10.10:FF:000400">
    <property type="entry name" value="Nuclear pore complex protein NUP107"/>
    <property type="match status" value="1"/>
</dbReference>
<proteinExistence type="inferred from homology"/>
<evidence type="ECO:0000256" key="2">
    <source>
        <dbReference type="ARBA" id="ARBA00008834"/>
    </source>
</evidence>
<dbReference type="Gene3D" id="1.10.510.10">
    <property type="entry name" value="Transferase(Phosphotransferase) domain 1"/>
    <property type="match status" value="1"/>
</dbReference>
<protein>
    <recommendedName>
        <fullName evidence="3">non-specific serine/threonine protein kinase</fullName>
        <ecNumber evidence="3">2.7.11.1</ecNumber>
    </recommendedName>
</protein>
<evidence type="ECO:0000256" key="14">
    <source>
        <dbReference type="ARBA" id="ARBA00022989"/>
    </source>
</evidence>
<evidence type="ECO:0000256" key="17">
    <source>
        <dbReference type="ARBA" id="ARBA00047899"/>
    </source>
</evidence>
<feature type="signal peptide" evidence="22">
    <location>
        <begin position="1"/>
        <end position="20"/>
    </location>
</feature>
<keyword evidence="12 20" id="KW-0378">Hydrolase</keyword>
<dbReference type="Gene3D" id="2.160.20.10">
    <property type="entry name" value="Single-stranded right-handed beta-helix, Pectin lyase-like"/>
    <property type="match status" value="2"/>
</dbReference>
<dbReference type="PANTHER" id="PTHR48005">
    <property type="entry name" value="LEUCINE RICH REPEAT KINASE 2"/>
    <property type="match status" value="1"/>
</dbReference>
<keyword evidence="7 21" id="KW-0812">Transmembrane</keyword>
<dbReference type="GO" id="GO:0050832">
    <property type="term" value="P:defense response to fungus"/>
    <property type="evidence" value="ECO:0007669"/>
    <property type="project" value="UniProtKB-ARBA"/>
</dbReference>
<evidence type="ECO:0000256" key="3">
    <source>
        <dbReference type="ARBA" id="ARBA00012513"/>
    </source>
</evidence>
<dbReference type="EC" id="2.7.11.1" evidence="3"/>
<evidence type="ECO:0000256" key="5">
    <source>
        <dbReference type="ARBA" id="ARBA00022614"/>
    </source>
</evidence>
<dbReference type="Gene3D" id="3.30.200.20">
    <property type="entry name" value="Phosphorylase Kinase, domain 1"/>
    <property type="match status" value="1"/>
</dbReference>
<dbReference type="GO" id="GO:0004650">
    <property type="term" value="F:polygalacturonase activity"/>
    <property type="evidence" value="ECO:0007669"/>
    <property type="project" value="InterPro"/>
</dbReference>
<keyword evidence="8 22" id="KW-0732">Signal</keyword>
<feature type="transmembrane region" description="Helical" evidence="21">
    <location>
        <begin position="485"/>
        <end position="506"/>
    </location>
</feature>
<comment type="subcellular location">
    <subcellularLocation>
        <location evidence="1">Membrane</location>
    </subcellularLocation>
</comment>
<keyword evidence="5" id="KW-0433">Leucine-rich repeat</keyword>
<dbReference type="PROSITE" id="PS50011">
    <property type="entry name" value="PROTEIN_KINASE_DOM"/>
    <property type="match status" value="1"/>
</dbReference>
<reference evidence="25" key="1">
    <citation type="journal article" date="2023" name="Proc. Natl. Acad. Sci. U.S.A.">
        <title>Genomic and structural basis for evolution of tropane alkaloid biosynthesis.</title>
        <authorList>
            <person name="Wanga Y.-J."/>
            <person name="Taina T."/>
            <person name="Yua J.-Y."/>
            <person name="Lia J."/>
            <person name="Xua B."/>
            <person name="Chenc J."/>
            <person name="D'Auriad J.C."/>
            <person name="Huanga J.-P."/>
            <person name="Huanga S.-X."/>
        </authorList>
    </citation>
    <scope>NUCLEOTIDE SEQUENCE [LARGE SCALE GENOMIC DNA]</scope>
    <source>
        <strain evidence="25">cv. KIB-2019</strain>
    </source>
</reference>
<dbReference type="InterPro" id="IPR032675">
    <property type="entry name" value="LRR_dom_sf"/>
</dbReference>
<dbReference type="Proteomes" id="UP001152561">
    <property type="component" value="Unassembled WGS sequence"/>
</dbReference>
<dbReference type="InterPro" id="IPR000743">
    <property type="entry name" value="Glyco_hydro_28"/>
</dbReference>
<dbReference type="InterPro" id="IPR001245">
    <property type="entry name" value="Ser-Thr/Tyr_kinase_cat_dom"/>
</dbReference>
<evidence type="ECO:0000256" key="21">
    <source>
        <dbReference type="SAM" id="Phobius"/>
    </source>
</evidence>
<keyword evidence="16 20" id="KW-0326">Glycosidase</keyword>
<dbReference type="Pfam" id="PF00560">
    <property type="entry name" value="LRR_1"/>
    <property type="match status" value="3"/>
</dbReference>
<evidence type="ECO:0000256" key="11">
    <source>
        <dbReference type="ARBA" id="ARBA00022777"/>
    </source>
</evidence>
<comment type="caution">
    <text evidence="24">The sequence shown here is derived from an EMBL/GenBank/DDBJ whole genome shotgun (WGS) entry which is preliminary data.</text>
</comment>
<evidence type="ECO:0000256" key="19">
    <source>
        <dbReference type="PROSITE-ProRule" id="PRU10052"/>
    </source>
</evidence>
<dbReference type="EMBL" id="JAJAGQ010000016">
    <property type="protein sequence ID" value="KAJ8539683.1"/>
    <property type="molecule type" value="Genomic_DNA"/>
</dbReference>
<dbReference type="InterPro" id="IPR051420">
    <property type="entry name" value="Ser_Thr_Kinases_DiverseReg"/>
</dbReference>
<evidence type="ECO:0000256" key="7">
    <source>
        <dbReference type="ARBA" id="ARBA00022692"/>
    </source>
</evidence>
<dbReference type="InterPro" id="IPR011009">
    <property type="entry name" value="Kinase-like_dom_sf"/>
</dbReference>
<feature type="domain" description="Protein kinase" evidence="23">
    <location>
        <begin position="570"/>
        <end position="834"/>
    </location>
</feature>
<dbReference type="InterPro" id="IPR000719">
    <property type="entry name" value="Prot_kinase_dom"/>
</dbReference>
<keyword evidence="9" id="KW-0677">Repeat</keyword>
<evidence type="ECO:0000256" key="16">
    <source>
        <dbReference type="ARBA" id="ARBA00023295"/>
    </source>
</evidence>
<name>A0A9Q1LPF1_9SOLA</name>
<comment type="catalytic activity">
    <reaction evidence="17">
        <text>L-threonyl-[protein] + ATP = O-phospho-L-threonyl-[protein] + ADP + H(+)</text>
        <dbReference type="Rhea" id="RHEA:46608"/>
        <dbReference type="Rhea" id="RHEA-COMP:11060"/>
        <dbReference type="Rhea" id="RHEA-COMP:11605"/>
        <dbReference type="ChEBI" id="CHEBI:15378"/>
        <dbReference type="ChEBI" id="CHEBI:30013"/>
        <dbReference type="ChEBI" id="CHEBI:30616"/>
        <dbReference type="ChEBI" id="CHEBI:61977"/>
        <dbReference type="ChEBI" id="CHEBI:456216"/>
        <dbReference type="EC" id="2.7.11.1"/>
    </reaction>
</comment>
<evidence type="ECO:0000313" key="25">
    <source>
        <dbReference type="Proteomes" id="UP001152561"/>
    </source>
</evidence>
<evidence type="ECO:0000313" key="24">
    <source>
        <dbReference type="EMBL" id="KAJ8539683.1"/>
    </source>
</evidence>
<evidence type="ECO:0000256" key="20">
    <source>
        <dbReference type="RuleBase" id="RU361169"/>
    </source>
</evidence>
<dbReference type="SUPFAM" id="SSF52058">
    <property type="entry name" value="L domain-like"/>
    <property type="match status" value="1"/>
</dbReference>
<evidence type="ECO:0000259" key="23">
    <source>
        <dbReference type="PROSITE" id="PS50011"/>
    </source>
</evidence>
<evidence type="ECO:0000256" key="15">
    <source>
        <dbReference type="ARBA" id="ARBA00023136"/>
    </source>
</evidence>
<dbReference type="PANTHER" id="PTHR48005:SF13">
    <property type="entry name" value="SERINE_THREONINE-PROTEIN KINASE DDB_G0278509-RELATED"/>
    <property type="match status" value="1"/>
</dbReference>
<feature type="active site" evidence="19">
    <location>
        <position position="205"/>
    </location>
</feature>
<keyword evidence="11" id="KW-0418">Kinase</keyword>
<dbReference type="SMART" id="SM00710">
    <property type="entry name" value="PbH1"/>
    <property type="match status" value="7"/>
</dbReference>
<evidence type="ECO:0000256" key="22">
    <source>
        <dbReference type="SAM" id="SignalP"/>
    </source>
</evidence>
<dbReference type="InterPro" id="IPR012334">
    <property type="entry name" value="Pectin_lyas_fold"/>
</dbReference>
<dbReference type="InterPro" id="IPR011050">
    <property type="entry name" value="Pectin_lyase_fold/virulence"/>
</dbReference>
<gene>
    <name evidence="24" type="ORF">K7X08_013935</name>
</gene>
<dbReference type="GO" id="GO:0016020">
    <property type="term" value="C:membrane"/>
    <property type="evidence" value="ECO:0007669"/>
    <property type="project" value="UniProtKB-SubCell"/>
</dbReference>
<dbReference type="PROSITE" id="PS00502">
    <property type="entry name" value="POLYGALACTURONASE"/>
    <property type="match status" value="1"/>
</dbReference>
<keyword evidence="14 21" id="KW-1133">Transmembrane helix</keyword>
<dbReference type="GO" id="GO:0005524">
    <property type="term" value="F:ATP binding"/>
    <property type="evidence" value="ECO:0007669"/>
    <property type="project" value="UniProtKB-KW"/>
</dbReference>
<keyword evidence="25" id="KW-1185">Reference proteome</keyword>
<keyword evidence="6" id="KW-0808">Transferase</keyword>
<dbReference type="GO" id="GO:0004674">
    <property type="term" value="F:protein serine/threonine kinase activity"/>
    <property type="evidence" value="ECO:0007669"/>
    <property type="project" value="UniProtKB-KW"/>
</dbReference>
<evidence type="ECO:0000256" key="12">
    <source>
        <dbReference type="ARBA" id="ARBA00022801"/>
    </source>
</evidence>
<dbReference type="Pfam" id="PF00295">
    <property type="entry name" value="Glyco_hydro_28"/>
    <property type="match status" value="2"/>
</dbReference>
<evidence type="ECO:0000256" key="1">
    <source>
        <dbReference type="ARBA" id="ARBA00004370"/>
    </source>
</evidence>
<keyword evidence="13" id="KW-0067">ATP-binding</keyword>